<organism evidence="9 10">
    <name type="scientific">Rhodotorula taiwanensis</name>
    <dbReference type="NCBI Taxonomy" id="741276"/>
    <lineage>
        <taxon>Eukaryota</taxon>
        <taxon>Fungi</taxon>
        <taxon>Dikarya</taxon>
        <taxon>Basidiomycota</taxon>
        <taxon>Pucciniomycotina</taxon>
        <taxon>Microbotryomycetes</taxon>
        <taxon>Sporidiobolales</taxon>
        <taxon>Sporidiobolaceae</taxon>
        <taxon>Rhodotorula</taxon>
    </lineage>
</organism>
<keyword evidence="5 8" id="KW-1133">Transmembrane helix</keyword>
<sequence>MDGLWNKLSGSETAAVVDNMTTGDDSAFKFLDLTRTQRLYGFGCCLIAGFAMSLIGAIFFTLGQITLFALLYVIGVICSLVGTGFLLGFKKQFKMMLDPVRIYAAGIFLLCIALTFVFAFAIEIDVLVIVFAVATYVSYAWYSLSYIPYARALARKLWPW</sequence>
<evidence type="ECO:0000256" key="3">
    <source>
        <dbReference type="ARBA" id="ARBA00022692"/>
    </source>
</evidence>
<dbReference type="PANTHER" id="PTHR23137:SF6">
    <property type="entry name" value="VESICLE TRANSPORT PROTEIN"/>
    <property type="match status" value="1"/>
</dbReference>
<comment type="similarity">
    <text evidence="7 8">Belongs to the SFT2 family.</text>
</comment>
<keyword evidence="2 8" id="KW-0813">Transport</keyword>
<keyword evidence="4 8" id="KW-0653">Protein transport</keyword>
<evidence type="ECO:0000256" key="6">
    <source>
        <dbReference type="ARBA" id="ARBA00023136"/>
    </source>
</evidence>
<proteinExistence type="inferred from homology"/>
<comment type="function">
    <text evidence="8">Nonessential protein required for the fusion of transport vesicles derived from the endocytic pathway with the Golgi complex.</text>
</comment>
<dbReference type="OrthoDB" id="73614at2759"/>
<name>A0A2S5B7P1_9BASI</name>
<dbReference type="GO" id="GO:0015031">
    <property type="term" value="P:protein transport"/>
    <property type="evidence" value="ECO:0007669"/>
    <property type="project" value="UniProtKB-KW"/>
</dbReference>
<dbReference type="InterPro" id="IPR011691">
    <property type="entry name" value="Vesicle_transpt_SFT2"/>
</dbReference>
<gene>
    <name evidence="9" type="ORF">BMF94_4199</name>
</gene>
<keyword evidence="6 8" id="KW-0472">Membrane</keyword>
<dbReference type="Pfam" id="PF04178">
    <property type="entry name" value="Got1"/>
    <property type="match status" value="1"/>
</dbReference>
<dbReference type="GO" id="GO:0000139">
    <property type="term" value="C:Golgi membrane"/>
    <property type="evidence" value="ECO:0007669"/>
    <property type="project" value="UniProtKB-SubCell"/>
</dbReference>
<reference evidence="9 10" key="1">
    <citation type="journal article" date="2018" name="Front. Microbiol.">
        <title>Prospects for Fungal Bioremediation of Acidic Radioactive Waste Sites: Characterization and Genome Sequence of Rhodotorula taiwanensis MD1149.</title>
        <authorList>
            <person name="Tkavc R."/>
            <person name="Matrosova V.Y."/>
            <person name="Grichenko O.E."/>
            <person name="Gostincar C."/>
            <person name="Volpe R.P."/>
            <person name="Klimenkova P."/>
            <person name="Gaidamakova E.K."/>
            <person name="Zhou C.E."/>
            <person name="Stewart B.J."/>
            <person name="Lyman M.G."/>
            <person name="Malfatti S.A."/>
            <person name="Rubinfeld B."/>
            <person name="Courtot M."/>
            <person name="Singh J."/>
            <person name="Dalgard C.L."/>
            <person name="Hamilton T."/>
            <person name="Frey K.G."/>
            <person name="Gunde-Cimerman N."/>
            <person name="Dugan L."/>
            <person name="Daly M.J."/>
        </authorList>
    </citation>
    <scope>NUCLEOTIDE SEQUENCE [LARGE SCALE GENOMIC DNA]</scope>
    <source>
        <strain evidence="9 10">MD1149</strain>
    </source>
</reference>
<dbReference type="GO" id="GO:0016192">
    <property type="term" value="P:vesicle-mediated transport"/>
    <property type="evidence" value="ECO:0007669"/>
    <property type="project" value="InterPro"/>
</dbReference>
<evidence type="ECO:0000256" key="4">
    <source>
        <dbReference type="ARBA" id="ARBA00022927"/>
    </source>
</evidence>
<evidence type="ECO:0000256" key="5">
    <source>
        <dbReference type="ARBA" id="ARBA00022989"/>
    </source>
</evidence>
<accession>A0A2S5B7P1</accession>
<feature type="transmembrane region" description="Helical" evidence="8">
    <location>
        <begin position="65"/>
        <end position="88"/>
    </location>
</feature>
<evidence type="ECO:0000256" key="2">
    <source>
        <dbReference type="ARBA" id="ARBA00022448"/>
    </source>
</evidence>
<comment type="caution">
    <text evidence="9">The sequence shown here is derived from an EMBL/GenBank/DDBJ whole genome shotgun (WGS) entry which is preliminary data.</text>
</comment>
<evidence type="ECO:0000256" key="8">
    <source>
        <dbReference type="RuleBase" id="RU363111"/>
    </source>
</evidence>
<dbReference type="AlphaFoldDB" id="A0A2S5B7P1"/>
<keyword evidence="8" id="KW-0333">Golgi apparatus</keyword>
<evidence type="ECO:0000313" key="9">
    <source>
        <dbReference type="EMBL" id="POY72790.1"/>
    </source>
</evidence>
<protein>
    <recommendedName>
        <fullName evidence="8">Protein transport protein SFT2</fullName>
    </recommendedName>
</protein>
<comment type="subcellular location">
    <subcellularLocation>
        <location evidence="8">Golgi apparatus membrane</location>
        <topology evidence="8">Multi-pass membrane protein</topology>
    </subcellularLocation>
    <subcellularLocation>
        <location evidence="1">Membrane</location>
        <topology evidence="1">Multi-pass membrane protein</topology>
    </subcellularLocation>
</comment>
<dbReference type="InterPro" id="IPR007305">
    <property type="entry name" value="Vesicle_transpt_Got1/SFT2"/>
</dbReference>
<keyword evidence="10" id="KW-1185">Reference proteome</keyword>
<feature type="transmembrane region" description="Helical" evidence="8">
    <location>
        <begin position="100"/>
        <end position="122"/>
    </location>
</feature>
<keyword evidence="3 8" id="KW-0812">Transmembrane</keyword>
<evidence type="ECO:0000256" key="7">
    <source>
        <dbReference type="ARBA" id="ARBA00025800"/>
    </source>
</evidence>
<dbReference type="Proteomes" id="UP000237144">
    <property type="component" value="Unassembled WGS sequence"/>
</dbReference>
<dbReference type="STRING" id="741276.A0A2S5B7P1"/>
<feature type="transmembrane region" description="Helical" evidence="8">
    <location>
        <begin position="39"/>
        <end position="59"/>
    </location>
</feature>
<feature type="transmembrane region" description="Helical" evidence="8">
    <location>
        <begin position="128"/>
        <end position="147"/>
    </location>
</feature>
<dbReference type="EMBL" id="PJQD01000047">
    <property type="protein sequence ID" value="POY72790.1"/>
    <property type="molecule type" value="Genomic_DNA"/>
</dbReference>
<dbReference type="PANTHER" id="PTHR23137">
    <property type="entry name" value="VESICLE TRANSPORT PROTEIN-RELATED"/>
    <property type="match status" value="1"/>
</dbReference>
<evidence type="ECO:0000313" key="10">
    <source>
        <dbReference type="Proteomes" id="UP000237144"/>
    </source>
</evidence>
<evidence type="ECO:0000256" key="1">
    <source>
        <dbReference type="ARBA" id="ARBA00004141"/>
    </source>
</evidence>